<dbReference type="InterPro" id="IPR036259">
    <property type="entry name" value="MFS_trans_sf"/>
</dbReference>
<evidence type="ECO:0000259" key="7">
    <source>
        <dbReference type="PROSITE" id="PS50850"/>
    </source>
</evidence>
<dbReference type="PANTHER" id="PTHR23502">
    <property type="entry name" value="MAJOR FACILITATOR SUPERFAMILY"/>
    <property type="match status" value="1"/>
</dbReference>
<organism evidence="8 9">
    <name type="scientific">Gomphillus americanus</name>
    <dbReference type="NCBI Taxonomy" id="1940652"/>
    <lineage>
        <taxon>Eukaryota</taxon>
        <taxon>Fungi</taxon>
        <taxon>Dikarya</taxon>
        <taxon>Ascomycota</taxon>
        <taxon>Pezizomycotina</taxon>
        <taxon>Lecanoromycetes</taxon>
        <taxon>OSLEUM clade</taxon>
        <taxon>Ostropomycetidae</taxon>
        <taxon>Ostropales</taxon>
        <taxon>Graphidaceae</taxon>
        <taxon>Gomphilloideae</taxon>
        <taxon>Gomphillus</taxon>
    </lineage>
</organism>
<feature type="transmembrane region" description="Helical" evidence="6">
    <location>
        <begin position="93"/>
        <end position="111"/>
    </location>
</feature>
<feature type="transmembrane region" description="Helical" evidence="6">
    <location>
        <begin position="185"/>
        <end position="206"/>
    </location>
</feature>
<gene>
    <name evidence="8" type="ORF">GOMPHAMPRED_001247</name>
</gene>
<feature type="region of interest" description="Disordered" evidence="5">
    <location>
        <begin position="555"/>
        <end position="603"/>
    </location>
</feature>
<name>A0A8H3FAV2_9LECA</name>
<feature type="region of interest" description="Disordered" evidence="5">
    <location>
        <begin position="1"/>
        <end position="36"/>
    </location>
</feature>
<dbReference type="PANTHER" id="PTHR23502:SF12">
    <property type="entry name" value="MULTIDRUG TRANSPORTER, PUTATIVE (AFU_ORTHOLOGUE AFUA_1G06440)-RELATED"/>
    <property type="match status" value="1"/>
</dbReference>
<proteinExistence type="predicted"/>
<dbReference type="InterPro" id="IPR020846">
    <property type="entry name" value="MFS_dom"/>
</dbReference>
<dbReference type="Pfam" id="PF07690">
    <property type="entry name" value="MFS_1"/>
    <property type="match status" value="1"/>
</dbReference>
<feature type="transmembrane region" description="Helical" evidence="6">
    <location>
        <begin position="402"/>
        <end position="423"/>
    </location>
</feature>
<feature type="transmembrane region" description="Helical" evidence="6">
    <location>
        <begin position="497"/>
        <end position="519"/>
    </location>
</feature>
<dbReference type="SUPFAM" id="SSF103473">
    <property type="entry name" value="MFS general substrate transporter"/>
    <property type="match status" value="1"/>
</dbReference>
<dbReference type="PROSITE" id="PS50850">
    <property type="entry name" value="MFS"/>
    <property type="match status" value="1"/>
</dbReference>
<keyword evidence="4 6" id="KW-0472">Membrane</keyword>
<dbReference type="Proteomes" id="UP000664169">
    <property type="component" value="Unassembled WGS sequence"/>
</dbReference>
<dbReference type="GO" id="GO:0005886">
    <property type="term" value="C:plasma membrane"/>
    <property type="evidence" value="ECO:0007669"/>
    <property type="project" value="TreeGrafter"/>
</dbReference>
<dbReference type="Gene3D" id="1.20.1250.20">
    <property type="entry name" value="MFS general substrate transporter like domains"/>
    <property type="match status" value="1"/>
</dbReference>
<evidence type="ECO:0000256" key="5">
    <source>
        <dbReference type="SAM" id="MobiDB-lite"/>
    </source>
</evidence>
<feature type="transmembrane region" description="Helical" evidence="6">
    <location>
        <begin position="326"/>
        <end position="350"/>
    </location>
</feature>
<evidence type="ECO:0000313" key="8">
    <source>
        <dbReference type="EMBL" id="CAF9917406.1"/>
    </source>
</evidence>
<protein>
    <recommendedName>
        <fullName evidence="7">Major facilitator superfamily (MFS) profile domain-containing protein</fullName>
    </recommendedName>
</protein>
<feature type="transmembrane region" description="Helical" evidence="6">
    <location>
        <begin position="131"/>
        <end position="153"/>
    </location>
</feature>
<feature type="compositionally biased region" description="Polar residues" evidence="5">
    <location>
        <begin position="58"/>
        <end position="67"/>
    </location>
</feature>
<keyword evidence="3 6" id="KW-1133">Transmembrane helix</keyword>
<dbReference type="FunFam" id="1.20.1250.20:FF:000011">
    <property type="entry name" value="MFS multidrug transporter, putative"/>
    <property type="match status" value="1"/>
</dbReference>
<feature type="transmembrane region" description="Helical" evidence="6">
    <location>
        <begin position="160"/>
        <end position="179"/>
    </location>
</feature>
<evidence type="ECO:0000256" key="3">
    <source>
        <dbReference type="ARBA" id="ARBA00022989"/>
    </source>
</evidence>
<evidence type="ECO:0000256" key="1">
    <source>
        <dbReference type="ARBA" id="ARBA00004141"/>
    </source>
</evidence>
<evidence type="ECO:0000256" key="6">
    <source>
        <dbReference type="SAM" id="Phobius"/>
    </source>
</evidence>
<evidence type="ECO:0000256" key="4">
    <source>
        <dbReference type="ARBA" id="ARBA00023136"/>
    </source>
</evidence>
<accession>A0A8H3FAV2</accession>
<dbReference type="EMBL" id="CAJPDQ010000012">
    <property type="protein sequence ID" value="CAF9917406.1"/>
    <property type="molecule type" value="Genomic_DNA"/>
</dbReference>
<dbReference type="GO" id="GO:0022857">
    <property type="term" value="F:transmembrane transporter activity"/>
    <property type="evidence" value="ECO:0007669"/>
    <property type="project" value="InterPro"/>
</dbReference>
<evidence type="ECO:0000313" key="9">
    <source>
        <dbReference type="Proteomes" id="UP000664169"/>
    </source>
</evidence>
<dbReference type="CDD" id="cd17323">
    <property type="entry name" value="MFS_Tpo1_MDR_like"/>
    <property type="match status" value="1"/>
</dbReference>
<dbReference type="OrthoDB" id="3365399at2759"/>
<comment type="caution">
    <text evidence="8">The sequence shown here is derived from an EMBL/GenBank/DDBJ whole genome shotgun (WGS) entry which is preliminary data.</text>
</comment>
<feature type="transmembrane region" description="Helical" evidence="6">
    <location>
        <begin position="218"/>
        <end position="238"/>
    </location>
</feature>
<dbReference type="InterPro" id="IPR011701">
    <property type="entry name" value="MFS"/>
</dbReference>
<evidence type="ECO:0000256" key="2">
    <source>
        <dbReference type="ARBA" id="ARBA00022692"/>
    </source>
</evidence>
<keyword evidence="2 6" id="KW-0812">Transmembrane</keyword>
<keyword evidence="9" id="KW-1185">Reference proteome</keyword>
<feature type="compositionally biased region" description="Basic and acidic residues" evidence="5">
    <location>
        <begin position="594"/>
        <end position="603"/>
    </location>
</feature>
<sequence length="603" mass="66086">MSTFDIERGLAGSPSSAQSCEGSETHSSSLHEDEDEAIEEMLTPALSRQHSMGLARRVTTTGTNGTSDPRFEVDWDGDSDVENPLNWSVWYKAYVIFTLSFSTLVVVYYSTSYTAGISQMMKEFGIESEPVATLGVTTYLIGLAVGTIIVAPLSEMVGRWLVFLVSMVIFLVLVIPAGLGNSLTQVIVVRFFGAVFGAALVSNSPGAIGDISRLERRAMVFSIWSLGPMQGPVVGPVIGGFLTQYLNWRWANWVVMMLAGVSLIFLFMMKETYAPTLLRRKAERLRSETGDSRYWSRYDSKKSLRQILSTNLSRPFVMAFTEPICIFWNIYISIVYGILYLCFVAYPIVFGQMRGWSISFTGLSFLGIGVGQLIAIGSEPLFRRLILAHKHEPGSNKPPLEAMMSVVVIGAVASPIGQIWFAWTSTPPTHWIWPILAGIPFGFGNILIFIYAVNYLISAYGIYGASASAGNTVFRSLLGATLPLAGPALYGTLGAHWAASLCGFLGLAIIPIPVLFYLYGDRYRNRSALIRELRIEQERLEGKRGGTKSVAVAATATAEEESEDIEKGIDAGIGLPTNDKHLEDDLNVDPSSDTQDKDKDINI</sequence>
<feature type="compositionally biased region" description="Polar residues" evidence="5">
    <location>
        <begin position="13"/>
        <end position="28"/>
    </location>
</feature>
<reference evidence="8" key="1">
    <citation type="submission" date="2021-03" db="EMBL/GenBank/DDBJ databases">
        <authorList>
            <person name="Tagirdzhanova G."/>
        </authorList>
    </citation>
    <scope>NUCLEOTIDE SEQUENCE</scope>
</reference>
<feature type="domain" description="Major facilitator superfamily (MFS) profile" evidence="7">
    <location>
        <begin position="95"/>
        <end position="523"/>
    </location>
</feature>
<comment type="subcellular location">
    <subcellularLocation>
        <location evidence="1">Membrane</location>
        <topology evidence="1">Multi-pass membrane protein</topology>
    </subcellularLocation>
</comment>
<feature type="transmembrane region" description="Helical" evidence="6">
    <location>
        <begin position="435"/>
        <end position="460"/>
    </location>
</feature>
<dbReference type="AlphaFoldDB" id="A0A8H3FAV2"/>
<feature type="transmembrane region" description="Helical" evidence="6">
    <location>
        <begin position="356"/>
        <end position="382"/>
    </location>
</feature>
<feature type="transmembrane region" description="Helical" evidence="6">
    <location>
        <begin position="250"/>
        <end position="269"/>
    </location>
</feature>
<feature type="region of interest" description="Disordered" evidence="5">
    <location>
        <begin position="48"/>
        <end position="71"/>
    </location>
</feature>